<evidence type="ECO:0000313" key="3">
    <source>
        <dbReference type="Proteomes" id="UP001054945"/>
    </source>
</evidence>
<reference evidence="2 3" key="1">
    <citation type="submission" date="2021-06" db="EMBL/GenBank/DDBJ databases">
        <title>Caerostris extrusa draft genome.</title>
        <authorList>
            <person name="Kono N."/>
            <person name="Arakawa K."/>
        </authorList>
    </citation>
    <scope>NUCLEOTIDE SEQUENCE [LARGE SCALE GENOMIC DNA]</scope>
</reference>
<name>A0AAV4WRM4_CAEEX</name>
<evidence type="ECO:0000313" key="2">
    <source>
        <dbReference type="EMBL" id="GIY85151.1"/>
    </source>
</evidence>
<dbReference type="Proteomes" id="UP001054945">
    <property type="component" value="Unassembled WGS sequence"/>
</dbReference>
<feature type="region of interest" description="Disordered" evidence="1">
    <location>
        <begin position="85"/>
        <end position="117"/>
    </location>
</feature>
<organism evidence="2 3">
    <name type="scientific">Caerostris extrusa</name>
    <name type="common">Bark spider</name>
    <name type="synonym">Caerostris bankana</name>
    <dbReference type="NCBI Taxonomy" id="172846"/>
    <lineage>
        <taxon>Eukaryota</taxon>
        <taxon>Metazoa</taxon>
        <taxon>Ecdysozoa</taxon>
        <taxon>Arthropoda</taxon>
        <taxon>Chelicerata</taxon>
        <taxon>Arachnida</taxon>
        <taxon>Araneae</taxon>
        <taxon>Araneomorphae</taxon>
        <taxon>Entelegynae</taxon>
        <taxon>Araneoidea</taxon>
        <taxon>Araneidae</taxon>
        <taxon>Caerostris</taxon>
    </lineage>
</organism>
<accession>A0AAV4WRM4</accession>
<evidence type="ECO:0000256" key="1">
    <source>
        <dbReference type="SAM" id="MobiDB-lite"/>
    </source>
</evidence>
<comment type="caution">
    <text evidence="2">The sequence shown here is derived from an EMBL/GenBank/DDBJ whole genome shotgun (WGS) entry which is preliminary data.</text>
</comment>
<gene>
    <name evidence="2" type="ORF">CEXT_664591</name>
</gene>
<dbReference type="AlphaFoldDB" id="A0AAV4WRM4"/>
<dbReference type="EMBL" id="BPLR01016617">
    <property type="protein sequence ID" value="GIY85151.1"/>
    <property type="molecule type" value="Genomic_DNA"/>
</dbReference>
<keyword evidence="3" id="KW-1185">Reference proteome</keyword>
<sequence>MLVHLTLFCAGCDGACKVRSVSGGRRKFRGVDYCWALFEPEVEPRELSLFENVAPTSQPSRCREYPASNPTRQVSASQLHLCDHQTHSPPLDIPNDPVATLHQGRNPLPLPSTRTLP</sequence>
<protein>
    <submittedName>
        <fullName evidence="2">Uncharacterized protein</fullName>
    </submittedName>
</protein>
<proteinExistence type="predicted"/>